<dbReference type="InterPro" id="IPR025345">
    <property type="entry name" value="DUF4249"/>
</dbReference>
<dbReference type="PROSITE" id="PS51257">
    <property type="entry name" value="PROKAR_LIPOPROTEIN"/>
    <property type="match status" value="1"/>
</dbReference>
<evidence type="ECO:0000313" key="2">
    <source>
        <dbReference type="Proteomes" id="UP000322791"/>
    </source>
</evidence>
<dbReference type="Proteomes" id="UP000322791">
    <property type="component" value="Unassembled WGS sequence"/>
</dbReference>
<accession>A0A5D6US12</accession>
<evidence type="ECO:0000313" key="1">
    <source>
        <dbReference type="EMBL" id="TYZ06253.1"/>
    </source>
</evidence>
<comment type="caution">
    <text evidence="1">The sequence shown here is derived from an EMBL/GenBank/DDBJ whole genome shotgun (WGS) entry which is preliminary data.</text>
</comment>
<dbReference type="AlphaFoldDB" id="A0A5D6US12"/>
<organism evidence="1 2">
    <name type="scientific">Hymenobacter lutimineralis</name>
    <dbReference type="NCBI Taxonomy" id="2606448"/>
    <lineage>
        <taxon>Bacteria</taxon>
        <taxon>Pseudomonadati</taxon>
        <taxon>Bacteroidota</taxon>
        <taxon>Cytophagia</taxon>
        <taxon>Cytophagales</taxon>
        <taxon>Hymenobacteraceae</taxon>
        <taxon>Hymenobacter</taxon>
    </lineage>
</organism>
<keyword evidence="2" id="KW-1185">Reference proteome</keyword>
<proteinExistence type="predicted"/>
<sequence length="281" mass="30150">MASNFKWLGLSALLLGLLGCESVVELDMPAQAPVVVLNSVLNPDSTIKVALGRSQSALSNDTFPRINNAVVRLYENGRYCCNLQPVGAGLYRAPEAPQAGATYQLEASAPGLPSVTATTVVPGAPHLLQVRTQPGAPAPGGTLPTTSLFFSLADSVGSPDFYYVQAYALEYVAGRRYRTPVAFSFQHGLIPEFSLGIRYFFSDQLFSDQAVPLEFSLEIAPGQLARFDVVRVSQEYFEYCRQLERQQRNDNLFAAPVSVPGNVAGGLGILGGAATTTLQVR</sequence>
<dbReference type="EMBL" id="VTHL01000026">
    <property type="protein sequence ID" value="TYZ06253.1"/>
    <property type="molecule type" value="Genomic_DNA"/>
</dbReference>
<name>A0A5D6US12_9BACT</name>
<dbReference type="Pfam" id="PF14054">
    <property type="entry name" value="DUF4249"/>
    <property type="match status" value="1"/>
</dbReference>
<protein>
    <submittedName>
        <fullName evidence="1">DUF4249 domain-containing protein</fullName>
    </submittedName>
</protein>
<reference evidence="1 2" key="1">
    <citation type="submission" date="2019-08" db="EMBL/GenBank/DDBJ databases">
        <authorList>
            <person name="Seo M.-J."/>
        </authorList>
    </citation>
    <scope>NUCLEOTIDE SEQUENCE [LARGE SCALE GENOMIC DNA]</scope>
    <source>
        <strain evidence="1 2">KIGAM108</strain>
    </source>
</reference>
<gene>
    <name evidence="1" type="ORF">FY528_18620</name>
</gene>
<dbReference type="RefSeq" id="WP_149072538.1">
    <property type="nucleotide sequence ID" value="NZ_VTHL01000026.1"/>
</dbReference>